<reference evidence="3 4" key="1">
    <citation type="submission" date="2016-07" db="EMBL/GenBank/DDBJ databases">
        <title>Pervasive Adenine N6-methylation of Active Genes in Fungi.</title>
        <authorList>
            <consortium name="DOE Joint Genome Institute"/>
            <person name="Mondo S.J."/>
            <person name="Dannebaum R.O."/>
            <person name="Kuo R.C."/>
            <person name="Labutti K."/>
            <person name="Haridas S."/>
            <person name="Kuo A."/>
            <person name="Salamov A."/>
            <person name="Ahrendt S.R."/>
            <person name="Lipzen A."/>
            <person name="Sullivan W."/>
            <person name="Andreopoulos W.B."/>
            <person name="Clum A."/>
            <person name="Lindquist E."/>
            <person name="Daum C."/>
            <person name="Ramamoorthy G.K."/>
            <person name="Gryganskyi A."/>
            <person name="Culley D."/>
            <person name="Magnuson J.K."/>
            <person name="James T.Y."/>
            <person name="O'Malley M.A."/>
            <person name="Stajich J.E."/>
            <person name="Spatafora J.W."/>
            <person name="Visel A."/>
            <person name="Grigoriev I.V."/>
        </authorList>
    </citation>
    <scope>NUCLEOTIDE SEQUENCE [LARGE SCALE GENOMIC DNA]</scope>
    <source>
        <strain evidence="3 4">12-1054</strain>
    </source>
</reference>
<dbReference type="EMBL" id="MCFI01000002">
    <property type="protein sequence ID" value="ORY87045.1"/>
    <property type="molecule type" value="Genomic_DNA"/>
</dbReference>
<name>A0A1Y2FWL3_PROLT</name>
<feature type="domain" description="Manganese/iron superoxide dismutase C-terminal" evidence="2">
    <location>
        <begin position="144"/>
        <end position="188"/>
    </location>
</feature>
<evidence type="ECO:0000313" key="3">
    <source>
        <dbReference type="EMBL" id="ORY87045.1"/>
    </source>
</evidence>
<accession>A0A1Y2FWL3</accession>
<evidence type="ECO:0000313" key="4">
    <source>
        <dbReference type="Proteomes" id="UP000193685"/>
    </source>
</evidence>
<sequence length="286" mass="31786">MQRIQPTLRACSQASSFRRRLLHSVPQLRLATSADGQEGFEPLYSASGYKQAWTDYQAHVVENLNRLSVDTDYESMPLINVIAQTSRKPELAALHNYAAQAFSNHFYFDALNVAQLKQRDNQPSDQHTIPKAMRLMLQASGMTAEGLGEHFAATANAMIGSGWIWLVLDEQDRLRVLATYNAGTPFDLKNLRNVDPNTGLAPSSQASANKTAEESKYSLYTNVKRSLDLVPVACLSVWEHSYLADYGVAGKQAYVEQWIKTLDWKTVTDRMTEAQRSGSGATAHLG</sequence>
<dbReference type="SUPFAM" id="SSF46609">
    <property type="entry name" value="Fe,Mn superoxide dismutase (SOD), N-terminal domain"/>
    <property type="match status" value="1"/>
</dbReference>
<dbReference type="AlphaFoldDB" id="A0A1Y2FWL3"/>
<dbReference type="OrthoDB" id="275227at2759"/>
<dbReference type="OMA" id="MTAREPN"/>
<protein>
    <submittedName>
        <fullName evidence="3">Manganese/iron superoxide dismutase</fullName>
    </submittedName>
</protein>
<feature type="domain" description="Manganese/iron superoxide dismutase C-terminal" evidence="2">
    <location>
        <begin position="228"/>
        <end position="270"/>
    </location>
</feature>
<dbReference type="RefSeq" id="XP_040727901.1">
    <property type="nucleotide sequence ID" value="XM_040866071.1"/>
</dbReference>
<dbReference type="InterPro" id="IPR036314">
    <property type="entry name" value="SOD_C_sf"/>
</dbReference>
<dbReference type="SUPFAM" id="SSF54719">
    <property type="entry name" value="Fe,Mn superoxide dismutase (SOD), C-terminal domain"/>
    <property type="match status" value="1"/>
</dbReference>
<dbReference type="GO" id="GO:0005737">
    <property type="term" value="C:cytoplasm"/>
    <property type="evidence" value="ECO:0007669"/>
    <property type="project" value="TreeGrafter"/>
</dbReference>
<evidence type="ECO:0000256" key="1">
    <source>
        <dbReference type="ARBA" id="ARBA00037226"/>
    </source>
</evidence>
<dbReference type="Gene3D" id="3.55.40.20">
    <property type="entry name" value="Iron/manganese superoxide dismutase, C-terminal domain"/>
    <property type="match status" value="1"/>
</dbReference>
<dbReference type="PANTHER" id="PTHR43595">
    <property type="entry name" value="37S RIBOSOMAL PROTEIN S26, MITOCHONDRIAL"/>
    <property type="match status" value="1"/>
</dbReference>
<proteinExistence type="predicted"/>
<gene>
    <name evidence="3" type="ORF">BCR37DRAFT_142088</name>
</gene>
<dbReference type="Pfam" id="PF02777">
    <property type="entry name" value="Sod_Fe_C"/>
    <property type="match status" value="2"/>
</dbReference>
<dbReference type="GO" id="GO:0004784">
    <property type="term" value="F:superoxide dismutase activity"/>
    <property type="evidence" value="ECO:0007669"/>
    <property type="project" value="InterPro"/>
</dbReference>
<dbReference type="PANTHER" id="PTHR43595:SF2">
    <property type="entry name" value="SMALL RIBOSOMAL SUBUNIT PROTEIN MS42"/>
    <property type="match status" value="1"/>
</dbReference>
<dbReference type="GO" id="GO:0046872">
    <property type="term" value="F:metal ion binding"/>
    <property type="evidence" value="ECO:0007669"/>
    <property type="project" value="InterPro"/>
</dbReference>
<keyword evidence="4" id="KW-1185">Reference proteome</keyword>
<dbReference type="STRING" id="56484.A0A1Y2FWL3"/>
<evidence type="ECO:0000259" key="2">
    <source>
        <dbReference type="Pfam" id="PF02777"/>
    </source>
</evidence>
<dbReference type="InterPro" id="IPR036324">
    <property type="entry name" value="Mn/Fe_SOD_N_sf"/>
</dbReference>
<comment type="function">
    <text evidence="1">Component of the mitochondrial ribosome (mitoribosome), a dedicated translation machinery responsible for the synthesis of mitochondrial genome-encoded proteins, including at least some of the essential transmembrane subunits of the mitochondrial respiratory chain. The mitoribosomes are attached to the mitochondrial inner membrane and translation products are cotranslationally integrated into the membrane.</text>
</comment>
<organism evidence="3 4">
    <name type="scientific">Protomyces lactucae-debilis</name>
    <dbReference type="NCBI Taxonomy" id="2754530"/>
    <lineage>
        <taxon>Eukaryota</taxon>
        <taxon>Fungi</taxon>
        <taxon>Dikarya</taxon>
        <taxon>Ascomycota</taxon>
        <taxon>Taphrinomycotina</taxon>
        <taxon>Taphrinomycetes</taxon>
        <taxon>Taphrinales</taxon>
        <taxon>Protomycetaceae</taxon>
        <taxon>Protomyces</taxon>
    </lineage>
</organism>
<dbReference type="GeneID" id="63782670"/>
<dbReference type="Proteomes" id="UP000193685">
    <property type="component" value="Unassembled WGS sequence"/>
</dbReference>
<comment type="caution">
    <text evidence="3">The sequence shown here is derived from an EMBL/GenBank/DDBJ whole genome shotgun (WGS) entry which is preliminary data.</text>
</comment>
<dbReference type="InterPro" id="IPR019832">
    <property type="entry name" value="Mn/Fe_SOD_C"/>
</dbReference>